<protein>
    <recommendedName>
        <fullName evidence="5">Trigger factor</fullName>
        <ecNumber evidence="4">5.2.1.8</ecNumber>
    </recommendedName>
    <alternativeName>
        <fullName evidence="9">PPIase</fullName>
    </alternativeName>
</protein>
<name>A0A1F6ET12_9BACT</name>
<feature type="domain" description="Trigger factor ribosome-binding bacterial" evidence="10">
    <location>
        <begin position="11"/>
        <end position="162"/>
    </location>
</feature>
<dbReference type="PANTHER" id="PTHR30560:SF3">
    <property type="entry name" value="TRIGGER FACTOR-LIKE PROTEIN TIG, CHLOROPLASTIC"/>
    <property type="match status" value="1"/>
</dbReference>
<dbReference type="EMBL" id="MFMC01000040">
    <property type="protein sequence ID" value="OGG76781.1"/>
    <property type="molecule type" value="Genomic_DNA"/>
</dbReference>
<dbReference type="Pfam" id="PF05697">
    <property type="entry name" value="Trigger_N"/>
    <property type="match status" value="1"/>
</dbReference>
<accession>A0A1F6ET12</accession>
<dbReference type="EC" id="5.2.1.8" evidence="4"/>
<dbReference type="InterPro" id="IPR036611">
    <property type="entry name" value="Trigger_fac_ribosome-bd_sf"/>
</dbReference>
<dbReference type="InterPro" id="IPR027304">
    <property type="entry name" value="Trigger_fact/SurA_dom_sf"/>
</dbReference>
<dbReference type="InterPro" id="IPR037041">
    <property type="entry name" value="Trigger_fac_C_sf"/>
</dbReference>
<evidence type="ECO:0000256" key="6">
    <source>
        <dbReference type="ARBA" id="ARBA00023110"/>
    </source>
</evidence>
<comment type="caution">
    <text evidence="12">The sequence shown here is derived from an EMBL/GenBank/DDBJ whole genome shotgun (WGS) entry which is preliminary data.</text>
</comment>
<dbReference type="Gene3D" id="3.30.70.1050">
    <property type="entry name" value="Trigger factor ribosome-binding domain"/>
    <property type="match status" value="1"/>
</dbReference>
<dbReference type="GO" id="GO:0015031">
    <property type="term" value="P:protein transport"/>
    <property type="evidence" value="ECO:0007669"/>
    <property type="project" value="InterPro"/>
</dbReference>
<dbReference type="GO" id="GO:0003755">
    <property type="term" value="F:peptidyl-prolyl cis-trans isomerase activity"/>
    <property type="evidence" value="ECO:0007669"/>
    <property type="project" value="UniProtKB-KW"/>
</dbReference>
<dbReference type="InterPro" id="IPR005215">
    <property type="entry name" value="Trig_fac"/>
</dbReference>
<evidence type="ECO:0000256" key="7">
    <source>
        <dbReference type="ARBA" id="ARBA00023186"/>
    </source>
</evidence>
<comment type="catalytic activity">
    <reaction evidence="1">
        <text>[protein]-peptidylproline (omega=180) = [protein]-peptidylproline (omega=0)</text>
        <dbReference type="Rhea" id="RHEA:16237"/>
        <dbReference type="Rhea" id="RHEA-COMP:10747"/>
        <dbReference type="Rhea" id="RHEA-COMP:10748"/>
        <dbReference type="ChEBI" id="CHEBI:83833"/>
        <dbReference type="ChEBI" id="CHEBI:83834"/>
        <dbReference type="EC" id="5.2.1.8"/>
    </reaction>
</comment>
<dbReference type="InterPro" id="IPR008880">
    <property type="entry name" value="Trigger_fac_C"/>
</dbReference>
<evidence type="ECO:0000256" key="8">
    <source>
        <dbReference type="ARBA" id="ARBA00023235"/>
    </source>
</evidence>
<feature type="domain" description="Trigger factor C-terminal" evidence="11">
    <location>
        <begin position="189"/>
        <end position="324"/>
    </location>
</feature>
<dbReference type="SUPFAM" id="SSF109998">
    <property type="entry name" value="Triger factor/SurA peptide-binding domain-like"/>
    <property type="match status" value="1"/>
</dbReference>
<dbReference type="GO" id="GO:0043335">
    <property type="term" value="P:protein unfolding"/>
    <property type="evidence" value="ECO:0007669"/>
    <property type="project" value="TreeGrafter"/>
</dbReference>
<sequence length="344" mass="38876">MKFEEIAKSFVVKSLPDSEVELLGEVPFAALTPYREAALKHIAGHLELPGFRPGKVPAEMALKKVGELSVLEEAAELFVKDFYPELIAEKRLEAVGRPDIRVTNLPAGRQGLQPGNPLALTVRTTVYPDVALPKHWKTLHEKVVLETSLPASDEEVAKILEDLRQSRKQNDVVPELNDEFAKSVGAFDSLEHLKTQTRKGITEEKARQARDVRRGKLIEELLKQSALTVPKLFVESELQKIMAQMREDVKRFGTTFEDYLKQTNKTEEGVRNDFREQAKKRAQLQLLLNKIAMEEKLDADETAVAAEMKHALEHFPEANPELLKIHIETVLKNELALKLLEGNR</sequence>
<evidence type="ECO:0000313" key="13">
    <source>
        <dbReference type="Proteomes" id="UP000177215"/>
    </source>
</evidence>
<evidence type="ECO:0000256" key="1">
    <source>
        <dbReference type="ARBA" id="ARBA00000971"/>
    </source>
</evidence>
<evidence type="ECO:0000259" key="10">
    <source>
        <dbReference type="Pfam" id="PF05697"/>
    </source>
</evidence>
<dbReference type="GO" id="GO:0051083">
    <property type="term" value="P:'de novo' cotranslational protein folding"/>
    <property type="evidence" value="ECO:0007669"/>
    <property type="project" value="TreeGrafter"/>
</dbReference>
<keyword evidence="8" id="KW-0413">Isomerase</keyword>
<dbReference type="GO" id="GO:0043022">
    <property type="term" value="F:ribosome binding"/>
    <property type="evidence" value="ECO:0007669"/>
    <property type="project" value="TreeGrafter"/>
</dbReference>
<reference evidence="12 13" key="1">
    <citation type="journal article" date="2016" name="Nat. Commun.">
        <title>Thousands of microbial genomes shed light on interconnected biogeochemical processes in an aquifer system.</title>
        <authorList>
            <person name="Anantharaman K."/>
            <person name="Brown C.T."/>
            <person name="Hug L.A."/>
            <person name="Sharon I."/>
            <person name="Castelle C.J."/>
            <person name="Probst A.J."/>
            <person name="Thomas B.C."/>
            <person name="Singh A."/>
            <person name="Wilkins M.J."/>
            <person name="Karaoz U."/>
            <person name="Brodie E.L."/>
            <person name="Williams K.H."/>
            <person name="Hubbard S.S."/>
            <person name="Banfield J.F."/>
        </authorList>
    </citation>
    <scope>NUCLEOTIDE SEQUENCE [LARGE SCALE GENOMIC DNA]</scope>
</reference>
<evidence type="ECO:0000256" key="4">
    <source>
        <dbReference type="ARBA" id="ARBA00013194"/>
    </source>
</evidence>
<comment type="similarity">
    <text evidence="3">Belongs to the FKBP-type PPIase family. Tig subfamily.</text>
</comment>
<evidence type="ECO:0000256" key="9">
    <source>
        <dbReference type="ARBA" id="ARBA00029986"/>
    </source>
</evidence>
<keyword evidence="6" id="KW-0697">Rotamase</keyword>
<dbReference type="GO" id="GO:0044183">
    <property type="term" value="F:protein folding chaperone"/>
    <property type="evidence" value="ECO:0007669"/>
    <property type="project" value="TreeGrafter"/>
</dbReference>
<dbReference type="Gene3D" id="1.10.3120.10">
    <property type="entry name" value="Trigger factor, C-terminal domain"/>
    <property type="match status" value="1"/>
</dbReference>
<dbReference type="STRING" id="1798515.A3B35_03480"/>
<dbReference type="InterPro" id="IPR008881">
    <property type="entry name" value="Trigger_fac_ribosome-bd_bac"/>
</dbReference>
<evidence type="ECO:0000313" key="12">
    <source>
        <dbReference type="EMBL" id="OGG76781.1"/>
    </source>
</evidence>
<dbReference type="Proteomes" id="UP000177215">
    <property type="component" value="Unassembled WGS sequence"/>
</dbReference>
<organism evidence="12 13">
    <name type="scientific">Candidatus Kaiserbacteria bacterium RIFCSPLOWO2_01_FULL_54_24</name>
    <dbReference type="NCBI Taxonomy" id="1798515"/>
    <lineage>
        <taxon>Bacteria</taxon>
        <taxon>Candidatus Kaiseribacteriota</taxon>
    </lineage>
</organism>
<gene>
    <name evidence="12" type="ORF">A3B35_03480</name>
</gene>
<proteinExistence type="inferred from homology"/>
<keyword evidence="7" id="KW-0143">Chaperone</keyword>
<dbReference type="AlphaFoldDB" id="A0A1F6ET12"/>
<comment type="subcellular location">
    <subcellularLocation>
        <location evidence="2">Cytoplasm</location>
    </subcellularLocation>
</comment>
<dbReference type="SUPFAM" id="SSF102735">
    <property type="entry name" value="Trigger factor ribosome-binding domain"/>
    <property type="match status" value="1"/>
</dbReference>
<evidence type="ECO:0000259" key="11">
    <source>
        <dbReference type="Pfam" id="PF05698"/>
    </source>
</evidence>
<dbReference type="GO" id="GO:0005737">
    <property type="term" value="C:cytoplasm"/>
    <property type="evidence" value="ECO:0007669"/>
    <property type="project" value="UniProtKB-SubCell"/>
</dbReference>
<evidence type="ECO:0000256" key="2">
    <source>
        <dbReference type="ARBA" id="ARBA00004496"/>
    </source>
</evidence>
<dbReference type="PANTHER" id="PTHR30560">
    <property type="entry name" value="TRIGGER FACTOR CHAPERONE AND PEPTIDYL-PROLYL CIS/TRANS ISOMERASE"/>
    <property type="match status" value="1"/>
</dbReference>
<evidence type="ECO:0000256" key="5">
    <source>
        <dbReference type="ARBA" id="ARBA00016902"/>
    </source>
</evidence>
<dbReference type="Pfam" id="PF05698">
    <property type="entry name" value="Trigger_C"/>
    <property type="match status" value="1"/>
</dbReference>
<evidence type="ECO:0000256" key="3">
    <source>
        <dbReference type="ARBA" id="ARBA00005464"/>
    </source>
</evidence>